<dbReference type="AlphaFoldDB" id="Q2R4I9"/>
<accession>Q2R4I9</accession>
<gene>
    <name evidence="1" type="ordered locus">LOC_Os11g28320</name>
</gene>
<evidence type="ECO:0000313" key="1">
    <source>
        <dbReference type="EMBL" id="ABA93655.1"/>
    </source>
</evidence>
<organism evidence="1">
    <name type="scientific">Oryza sativa subsp. japonica</name>
    <name type="common">Rice</name>
    <dbReference type="NCBI Taxonomy" id="39947"/>
    <lineage>
        <taxon>Eukaryota</taxon>
        <taxon>Viridiplantae</taxon>
        <taxon>Streptophyta</taxon>
        <taxon>Embryophyta</taxon>
        <taxon>Tracheophyta</taxon>
        <taxon>Spermatophyta</taxon>
        <taxon>Magnoliopsida</taxon>
        <taxon>Liliopsida</taxon>
        <taxon>Poales</taxon>
        <taxon>Poaceae</taxon>
        <taxon>BOP clade</taxon>
        <taxon>Oryzoideae</taxon>
        <taxon>Oryzeae</taxon>
        <taxon>Oryzinae</taxon>
        <taxon>Oryza</taxon>
        <taxon>Oryza sativa</taxon>
    </lineage>
</organism>
<reference evidence="1" key="3">
    <citation type="submission" date="2006-01" db="EMBL/GenBank/DDBJ databases">
        <authorList>
            <person name="Buell R."/>
        </authorList>
    </citation>
    <scope>NUCLEOTIDE SEQUENCE</scope>
</reference>
<sequence>MDERGWIDQKIEDRKLRALPVTFVIQTLFSHDLRREKMILFFILTKLDLGLLGYSAWLESRWTARVSGRGCDGRWRWDTVAAVADEEVCLMEVVLLKERAAAVATFRASHVMEKDDDNGSFASSDGFLLGAVVRQ</sequence>
<proteinExistence type="predicted"/>
<dbReference type="EMBL" id="DP000010">
    <property type="protein sequence ID" value="ABA93655.1"/>
    <property type="molecule type" value="Genomic_DNA"/>
</dbReference>
<protein>
    <submittedName>
        <fullName evidence="1">Uncharacterized protein</fullName>
    </submittedName>
</protein>
<reference evidence="1" key="1">
    <citation type="journal article" date="2005" name="BMC Biol.">
        <title>The sequence of rice chromosomes 11 and 12, rich in disease resistance genes and recent gene duplications.</title>
        <authorList>
            <consortium name="The rice chromosomes 11 and 12 sequencing consortia"/>
        </authorList>
    </citation>
    <scope>NUCLEOTIDE SEQUENCE [LARGE SCALE GENOMIC DNA]</scope>
</reference>
<name>Q2R4I9_ORYSJ</name>
<reference evidence="1" key="2">
    <citation type="submission" date="2005-04" db="EMBL/GenBank/DDBJ databases">
        <authorList>
            <person name="Buell C.R."/>
            <person name="Wing R.A."/>
            <person name="McCombie W.A."/>
            <person name="Ouyang S."/>
        </authorList>
    </citation>
    <scope>NUCLEOTIDE SEQUENCE</scope>
</reference>